<proteinExistence type="predicted"/>
<dbReference type="PANTHER" id="PTHR43155">
    <property type="entry name" value="CYCLIC DI-GMP PHOSPHODIESTERASE PA4108-RELATED"/>
    <property type="match status" value="1"/>
</dbReference>
<dbReference type="PROSITE" id="PS51832">
    <property type="entry name" value="HD_GYP"/>
    <property type="match status" value="1"/>
</dbReference>
<organism evidence="2 3">
    <name type="scientific">Vallitalea guaymasensis</name>
    <dbReference type="NCBI Taxonomy" id="1185412"/>
    <lineage>
        <taxon>Bacteria</taxon>
        <taxon>Bacillati</taxon>
        <taxon>Bacillota</taxon>
        <taxon>Clostridia</taxon>
        <taxon>Lachnospirales</taxon>
        <taxon>Vallitaleaceae</taxon>
        <taxon>Vallitalea</taxon>
    </lineage>
</organism>
<dbReference type="EMBL" id="CP058561">
    <property type="protein sequence ID" value="QUH32075.1"/>
    <property type="molecule type" value="Genomic_DNA"/>
</dbReference>
<evidence type="ECO:0000313" key="3">
    <source>
        <dbReference type="Proteomes" id="UP000677305"/>
    </source>
</evidence>
<protein>
    <submittedName>
        <fullName evidence="2">HD-GYP domain-containing protein</fullName>
    </submittedName>
</protein>
<dbReference type="SUPFAM" id="SSF109604">
    <property type="entry name" value="HD-domain/PDEase-like"/>
    <property type="match status" value="1"/>
</dbReference>
<dbReference type="KEGG" id="vgu:HYG85_19800"/>
<evidence type="ECO:0000313" key="2">
    <source>
        <dbReference type="EMBL" id="QUH32075.1"/>
    </source>
</evidence>
<dbReference type="InterPro" id="IPR037522">
    <property type="entry name" value="HD_GYP_dom"/>
</dbReference>
<dbReference type="Proteomes" id="UP000677305">
    <property type="component" value="Chromosome"/>
</dbReference>
<dbReference type="Pfam" id="PF13487">
    <property type="entry name" value="HD_5"/>
    <property type="match status" value="1"/>
</dbReference>
<reference evidence="2 3" key="1">
    <citation type="submission" date="2020-07" db="EMBL/GenBank/DDBJ databases">
        <title>Vallitalea guaymasensis genome.</title>
        <authorList>
            <person name="Postec A."/>
        </authorList>
    </citation>
    <scope>NUCLEOTIDE SEQUENCE [LARGE SCALE GENOMIC DNA]</scope>
    <source>
        <strain evidence="2 3">Ra1766G1</strain>
    </source>
</reference>
<dbReference type="CDD" id="cd00077">
    <property type="entry name" value="HDc"/>
    <property type="match status" value="1"/>
</dbReference>
<dbReference type="Gene3D" id="1.10.3210.10">
    <property type="entry name" value="Hypothetical protein af1432"/>
    <property type="match status" value="1"/>
</dbReference>
<evidence type="ECO:0000259" key="1">
    <source>
        <dbReference type="PROSITE" id="PS51832"/>
    </source>
</evidence>
<gene>
    <name evidence="2" type="ORF">HYG85_19800</name>
</gene>
<dbReference type="AlphaFoldDB" id="A0A8J8MGC1"/>
<accession>A0A8J8MGC1</accession>
<feature type="domain" description="HD-GYP" evidence="1">
    <location>
        <begin position="9"/>
        <end position="199"/>
    </location>
</feature>
<name>A0A8J8MGC1_9FIRM</name>
<keyword evidence="3" id="KW-1185">Reference proteome</keyword>
<dbReference type="InterPro" id="IPR003607">
    <property type="entry name" value="HD/PDEase_dom"/>
</dbReference>
<dbReference type="SMART" id="SM00471">
    <property type="entry name" value="HDc"/>
    <property type="match status" value="1"/>
</dbReference>
<sequence>MFDRLRHKRFHRYHDIIECLTGALEAKDTYTSGHSDRVAHMAYDIGKKYGLSKKELEDLHLAGHLHDIGKIGIPDNILNKPSKLQPHEYNIVKNHSRMGYDILMKSKNLKDIAIIVLYHHERWDGKGYPEGLKEKEIPLASRIIAISDSIDAMISERPYKKSLSWDECKKEVESNKGIQFDPCLVNIIESLWNKWAKSL</sequence>